<feature type="transmembrane region" description="Helical" evidence="4">
    <location>
        <begin position="150"/>
        <end position="167"/>
    </location>
</feature>
<dbReference type="Proteomes" id="UP000009309">
    <property type="component" value="Unassembled WGS sequence"/>
</dbReference>
<protein>
    <submittedName>
        <fullName evidence="6">Transcriptional regulator, AraC family</fullName>
    </submittedName>
</protein>
<keyword evidence="2" id="KW-0238">DNA-binding</keyword>
<dbReference type="OrthoDB" id="5492415at2"/>
<evidence type="ECO:0000256" key="2">
    <source>
        <dbReference type="ARBA" id="ARBA00023125"/>
    </source>
</evidence>
<dbReference type="SUPFAM" id="SSF46689">
    <property type="entry name" value="Homeodomain-like"/>
    <property type="match status" value="1"/>
</dbReference>
<dbReference type="GO" id="GO:0043565">
    <property type="term" value="F:sequence-specific DNA binding"/>
    <property type="evidence" value="ECO:0007669"/>
    <property type="project" value="InterPro"/>
</dbReference>
<dbReference type="InterPro" id="IPR018060">
    <property type="entry name" value="HTH_AraC"/>
</dbReference>
<dbReference type="eggNOG" id="COG2207">
    <property type="taxonomic scope" value="Bacteria"/>
</dbReference>
<comment type="caution">
    <text evidence="6">The sequence shown here is derived from an EMBL/GenBank/DDBJ whole genome shotgun (WGS) entry which is preliminary data.</text>
</comment>
<proteinExistence type="predicted"/>
<dbReference type="PROSITE" id="PS01124">
    <property type="entry name" value="HTH_ARAC_FAMILY_2"/>
    <property type="match status" value="1"/>
</dbReference>
<feature type="domain" description="HTH araC/xylS-type" evidence="5">
    <location>
        <begin position="267"/>
        <end position="375"/>
    </location>
</feature>
<dbReference type="Pfam" id="PF12833">
    <property type="entry name" value="HTH_18"/>
    <property type="match status" value="1"/>
</dbReference>
<keyword evidence="3" id="KW-0804">Transcription</keyword>
<organism evidence="6 7">
    <name type="scientific">Fibrisoma limi BUZ 3</name>
    <dbReference type="NCBI Taxonomy" id="1185876"/>
    <lineage>
        <taxon>Bacteria</taxon>
        <taxon>Pseudomonadati</taxon>
        <taxon>Bacteroidota</taxon>
        <taxon>Cytophagia</taxon>
        <taxon>Cytophagales</taxon>
        <taxon>Spirosomataceae</taxon>
        <taxon>Fibrisoma</taxon>
    </lineage>
</organism>
<feature type="transmembrane region" description="Helical" evidence="4">
    <location>
        <begin position="219"/>
        <end position="237"/>
    </location>
</feature>
<dbReference type="PROSITE" id="PS00041">
    <property type="entry name" value="HTH_ARAC_FAMILY_1"/>
    <property type="match status" value="1"/>
</dbReference>
<keyword evidence="1" id="KW-0805">Transcription regulation</keyword>
<dbReference type="InterPro" id="IPR018062">
    <property type="entry name" value="HTH_AraC-typ_CS"/>
</dbReference>
<sequence length="380" mass="43448">MLVDFIRLVILIGGIQGIVLGLVHLVKRPCLPWDRWMALLLLTFAPSNVFLWLLGWQGSGTLDYPQILSLRLVLLLPLNSVLMPIFFLLTYVKHFTNAEKDFARLTTALKWAAIIELLGHLMPFGAALYLSSLDKDLIRFALTIKKAVNIGSIPFAIATMVVIRQLAERYRRQLAHLPAGQSGYRIRWIWTLFGIFVLIFALVTFPLIYSFLFDWPGQWLYYPQGLAVTVALFWVSLNSLMIDSRIASDTAQNTTNLAPQLSPPAQQRIYQEFQRLLTDEHLYKNPSLKLSDLAGRLDLTPNYLSRIINQEAKKSFNDLLNEYRVDEVKRLLTEPAFQHYTLESLGREAGFNAKSTFQAVFKKVTGLTPSQYKDNQRLKL</sequence>
<dbReference type="PANTHER" id="PTHR43280">
    <property type="entry name" value="ARAC-FAMILY TRANSCRIPTIONAL REGULATOR"/>
    <property type="match status" value="1"/>
</dbReference>
<keyword evidence="4" id="KW-0812">Transmembrane</keyword>
<evidence type="ECO:0000256" key="1">
    <source>
        <dbReference type="ARBA" id="ARBA00023015"/>
    </source>
</evidence>
<feature type="transmembrane region" description="Helical" evidence="4">
    <location>
        <begin position="111"/>
        <end position="130"/>
    </location>
</feature>
<evidence type="ECO:0000256" key="4">
    <source>
        <dbReference type="SAM" id="Phobius"/>
    </source>
</evidence>
<dbReference type="AlphaFoldDB" id="I2GCV8"/>
<dbReference type="GO" id="GO:0003700">
    <property type="term" value="F:DNA-binding transcription factor activity"/>
    <property type="evidence" value="ECO:0007669"/>
    <property type="project" value="InterPro"/>
</dbReference>
<feature type="transmembrane region" description="Helical" evidence="4">
    <location>
        <begin position="68"/>
        <end position="91"/>
    </location>
</feature>
<evidence type="ECO:0000259" key="5">
    <source>
        <dbReference type="PROSITE" id="PS01124"/>
    </source>
</evidence>
<keyword evidence="7" id="KW-1185">Reference proteome</keyword>
<keyword evidence="4" id="KW-1133">Transmembrane helix</keyword>
<dbReference type="SMART" id="SM00342">
    <property type="entry name" value="HTH_ARAC"/>
    <property type="match status" value="1"/>
</dbReference>
<dbReference type="PANTHER" id="PTHR43280:SF29">
    <property type="entry name" value="ARAC-FAMILY TRANSCRIPTIONAL REGULATOR"/>
    <property type="match status" value="1"/>
</dbReference>
<evidence type="ECO:0000256" key="3">
    <source>
        <dbReference type="ARBA" id="ARBA00023163"/>
    </source>
</evidence>
<dbReference type="STRING" id="1185876.BN8_00675"/>
<dbReference type="RefSeq" id="WP_009280318.1">
    <property type="nucleotide sequence ID" value="NZ_CAIT01000004.1"/>
</dbReference>
<evidence type="ECO:0000313" key="7">
    <source>
        <dbReference type="Proteomes" id="UP000009309"/>
    </source>
</evidence>
<dbReference type="Gene3D" id="1.10.10.60">
    <property type="entry name" value="Homeodomain-like"/>
    <property type="match status" value="2"/>
</dbReference>
<feature type="transmembrane region" description="Helical" evidence="4">
    <location>
        <begin position="6"/>
        <end position="26"/>
    </location>
</feature>
<dbReference type="InterPro" id="IPR009057">
    <property type="entry name" value="Homeodomain-like_sf"/>
</dbReference>
<name>I2GCV8_9BACT</name>
<accession>I2GCV8</accession>
<keyword evidence="4" id="KW-0472">Membrane</keyword>
<feature type="transmembrane region" description="Helical" evidence="4">
    <location>
        <begin position="188"/>
        <end position="213"/>
    </location>
</feature>
<feature type="transmembrane region" description="Helical" evidence="4">
    <location>
        <begin position="38"/>
        <end position="56"/>
    </location>
</feature>
<reference evidence="6 7" key="1">
    <citation type="journal article" date="2012" name="J. Bacteriol.">
        <title>Genome Sequence of the Filamentous Bacterium Fibrisoma limi BUZ 3T.</title>
        <authorList>
            <person name="Filippini M."/>
            <person name="Qi W."/>
            <person name="Jaenicke S."/>
            <person name="Goesmann A."/>
            <person name="Smits T.H."/>
            <person name="Bagheri H.C."/>
        </authorList>
    </citation>
    <scope>NUCLEOTIDE SEQUENCE [LARGE SCALE GENOMIC DNA]</scope>
    <source>
        <strain evidence="7">BUZ 3T</strain>
    </source>
</reference>
<dbReference type="EMBL" id="CAIT01000004">
    <property type="protein sequence ID" value="CCH51732.1"/>
    <property type="molecule type" value="Genomic_DNA"/>
</dbReference>
<evidence type="ECO:0000313" key="6">
    <source>
        <dbReference type="EMBL" id="CCH51732.1"/>
    </source>
</evidence>
<gene>
    <name evidence="6" type="ORF">BN8_00675</name>
</gene>